<sequence>MPFALPQALDFARGGSPTASATTPACHIGLGLAAVGRPGYINLGRERDLPPVRSVEALRERTHELLDAAYAQGVRYVDVARSYGRAEEFLADWLGAHPDIDDVVVGSKWGYTYTAGWRTDAEQHEVKDHGVATYERQRAETAALLGDRLDLYQIHSLTSDSPALTDKKLHAELAEAAAQGVTIGFSTSGPAQADAIRAALAVTVGGEPLFRTVQSTYNVLETSAAPALAEAHVAGLTVIVKEGMANGRLADPYAPEPLKAVAAETSLGCDAVALAFVLRQPWASVVLSGAATTDQLASNLHATVVDLTEDRLARLDALTEDPHGYWERRGRLPWH</sequence>
<dbReference type="PANTHER" id="PTHR43312:SF1">
    <property type="entry name" value="NADP-DEPENDENT OXIDOREDUCTASE DOMAIN-CONTAINING PROTEIN"/>
    <property type="match status" value="1"/>
</dbReference>
<dbReference type="STRING" id="1428652.BIV24_02755"/>
<dbReference type="InterPro" id="IPR036812">
    <property type="entry name" value="NAD(P)_OxRdtase_dom_sf"/>
</dbReference>
<dbReference type="RefSeq" id="WP_071364492.1">
    <property type="nucleotide sequence ID" value="NZ_MLYP01000006.1"/>
</dbReference>
<dbReference type="Pfam" id="PF00248">
    <property type="entry name" value="Aldo_ket_red"/>
    <property type="match status" value="1"/>
</dbReference>
<dbReference type="InterPro" id="IPR053135">
    <property type="entry name" value="AKR2_Oxidoreductase"/>
</dbReference>
<dbReference type="CDD" id="cd19098">
    <property type="entry name" value="AKR_unchar"/>
    <property type="match status" value="1"/>
</dbReference>
<evidence type="ECO:0000313" key="2">
    <source>
        <dbReference type="EMBL" id="OIK00672.1"/>
    </source>
</evidence>
<dbReference type="SUPFAM" id="SSF51430">
    <property type="entry name" value="NAD(P)-linked oxidoreductase"/>
    <property type="match status" value="1"/>
</dbReference>
<comment type="caution">
    <text evidence="2">The sequence shown here is derived from an EMBL/GenBank/DDBJ whole genome shotgun (WGS) entry which is preliminary data.</text>
</comment>
<evidence type="ECO:0000259" key="1">
    <source>
        <dbReference type="Pfam" id="PF00248"/>
    </source>
</evidence>
<feature type="domain" description="NADP-dependent oxidoreductase" evidence="1">
    <location>
        <begin position="60"/>
        <end position="319"/>
    </location>
</feature>
<dbReference type="Gene3D" id="3.20.20.100">
    <property type="entry name" value="NADP-dependent oxidoreductase domain"/>
    <property type="match status" value="1"/>
</dbReference>
<dbReference type="Proteomes" id="UP000179935">
    <property type="component" value="Unassembled WGS sequence"/>
</dbReference>
<organism evidence="2 3">
    <name type="scientific">Streptomyces colonosanans</name>
    <dbReference type="NCBI Taxonomy" id="1428652"/>
    <lineage>
        <taxon>Bacteria</taxon>
        <taxon>Bacillati</taxon>
        <taxon>Actinomycetota</taxon>
        <taxon>Actinomycetes</taxon>
        <taxon>Kitasatosporales</taxon>
        <taxon>Streptomycetaceae</taxon>
        <taxon>Streptomyces</taxon>
    </lineage>
</organism>
<accession>A0A1S2Q3H1</accession>
<name>A0A1S2Q3H1_9ACTN</name>
<dbReference type="OrthoDB" id="5522046at2"/>
<dbReference type="PANTHER" id="PTHR43312">
    <property type="entry name" value="D-THREO-ALDOSE 1-DEHYDROGENASE"/>
    <property type="match status" value="1"/>
</dbReference>
<protein>
    <submittedName>
        <fullName evidence="2">Aldo/keto reductase</fullName>
    </submittedName>
</protein>
<reference evidence="2 3" key="1">
    <citation type="submission" date="2016-10" db="EMBL/GenBank/DDBJ databases">
        <title>Genome sequence of Streptomyces sp. MUSC 93.</title>
        <authorList>
            <person name="Lee L.-H."/>
            <person name="Ser H.-L."/>
            <person name="Law J.W.-F."/>
        </authorList>
    </citation>
    <scope>NUCLEOTIDE SEQUENCE [LARGE SCALE GENOMIC DNA]</scope>
    <source>
        <strain evidence="2 3">MUSC 93</strain>
    </source>
</reference>
<dbReference type="EMBL" id="MLYP01000006">
    <property type="protein sequence ID" value="OIK00672.1"/>
    <property type="molecule type" value="Genomic_DNA"/>
</dbReference>
<proteinExistence type="predicted"/>
<evidence type="ECO:0000313" key="3">
    <source>
        <dbReference type="Proteomes" id="UP000179935"/>
    </source>
</evidence>
<keyword evidence="3" id="KW-1185">Reference proteome</keyword>
<dbReference type="AlphaFoldDB" id="A0A1S2Q3H1"/>
<gene>
    <name evidence="2" type="ORF">BIV24_02755</name>
</gene>
<dbReference type="InterPro" id="IPR023210">
    <property type="entry name" value="NADP_OxRdtase_dom"/>
</dbReference>